<dbReference type="KEGG" id="tsin:OXH18_20600"/>
<reference evidence="1" key="1">
    <citation type="submission" date="2022-12" db="EMBL/GenBank/DDBJ databases">
        <title>Polyphasic identification of a Novel Hot-Spring Cyanobacterium Ocullathermofonsia sinensis gen nov. sp. nov. and Genomic Insights on its Adaptations to the Thermal Habitat.</title>
        <authorList>
            <person name="Daroch M."/>
            <person name="Tang J."/>
            <person name="Jiang Y."/>
        </authorList>
    </citation>
    <scope>NUCLEOTIDE SEQUENCE</scope>
    <source>
        <strain evidence="1">PKUAC-SCTA174</strain>
    </source>
</reference>
<name>A0A9E8ZJB8_9CYAN</name>
<accession>A0A9E8ZJB8</accession>
<dbReference type="AlphaFoldDB" id="A0A9E8ZJB8"/>
<evidence type="ECO:0000313" key="1">
    <source>
        <dbReference type="EMBL" id="WAL59546.1"/>
    </source>
</evidence>
<organism evidence="1 2">
    <name type="scientific">Thermocoleostomius sinensis A174</name>
    <dbReference type="NCBI Taxonomy" id="2016057"/>
    <lineage>
        <taxon>Bacteria</taxon>
        <taxon>Bacillati</taxon>
        <taxon>Cyanobacteriota</taxon>
        <taxon>Cyanophyceae</taxon>
        <taxon>Oculatellales</taxon>
        <taxon>Oculatellaceae</taxon>
        <taxon>Thermocoleostomius</taxon>
    </lineage>
</organism>
<sequence length="145" mass="16739">MLLGDTLLVAAGIAEIMQLEFVSVEEFYFALTLAVKTLEEFNGVEVVDRTRSILQEKFGQPSTVAPGKQNTFNYVFYVCGYEEESSRWIVSISDWQDKLRLSSDYGWMLDETRKPTRSLQFERRPTFSQALRSHLKDWLGLPLES</sequence>
<protein>
    <submittedName>
        <fullName evidence="1">Uncharacterized protein</fullName>
    </submittedName>
</protein>
<gene>
    <name evidence="1" type="ORF">OXH18_20600</name>
</gene>
<keyword evidence="2" id="KW-1185">Reference proteome</keyword>
<evidence type="ECO:0000313" key="2">
    <source>
        <dbReference type="Proteomes" id="UP001163152"/>
    </source>
</evidence>
<dbReference type="Proteomes" id="UP001163152">
    <property type="component" value="Chromosome"/>
</dbReference>
<dbReference type="EMBL" id="CP113797">
    <property type="protein sequence ID" value="WAL59546.1"/>
    <property type="molecule type" value="Genomic_DNA"/>
</dbReference>
<proteinExistence type="predicted"/>